<evidence type="ECO:0000256" key="6">
    <source>
        <dbReference type="SAM" id="MobiDB-lite"/>
    </source>
</evidence>
<protein>
    <recommendedName>
        <fullName evidence="2">histidine kinase</fullName>
        <ecNumber evidence="2">2.7.13.3</ecNumber>
    </recommendedName>
</protein>
<dbReference type="Pfam" id="PF02518">
    <property type="entry name" value="HATPase_c"/>
    <property type="match status" value="1"/>
</dbReference>
<comment type="catalytic activity">
    <reaction evidence="1">
        <text>ATP + protein L-histidine = ADP + protein N-phospho-L-histidine.</text>
        <dbReference type="EC" id="2.7.13.3"/>
    </reaction>
</comment>
<evidence type="ECO:0000256" key="5">
    <source>
        <dbReference type="ARBA" id="ARBA00022777"/>
    </source>
</evidence>
<evidence type="ECO:0000313" key="8">
    <source>
        <dbReference type="EMBL" id="MDT0416020.1"/>
    </source>
</evidence>
<evidence type="ECO:0000256" key="1">
    <source>
        <dbReference type="ARBA" id="ARBA00000085"/>
    </source>
</evidence>
<dbReference type="SUPFAM" id="SSF55874">
    <property type="entry name" value="ATPase domain of HSP90 chaperone/DNA topoisomerase II/histidine kinase"/>
    <property type="match status" value="1"/>
</dbReference>
<evidence type="ECO:0000259" key="7">
    <source>
        <dbReference type="Pfam" id="PF02518"/>
    </source>
</evidence>
<dbReference type="GO" id="GO:0004673">
    <property type="term" value="F:protein histidine kinase activity"/>
    <property type="evidence" value="ECO:0007669"/>
    <property type="project" value="UniProtKB-EC"/>
</dbReference>
<dbReference type="Gene3D" id="3.30.565.10">
    <property type="entry name" value="Histidine kinase-like ATPase, C-terminal domain"/>
    <property type="match status" value="1"/>
</dbReference>
<keyword evidence="5 8" id="KW-0418">Kinase</keyword>
<dbReference type="PANTHER" id="PTHR45436:SF5">
    <property type="entry name" value="SENSOR HISTIDINE KINASE TRCS"/>
    <property type="match status" value="1"/>
</dbReference>
<dbReference type="InterPro" id="IPR003594">
    <property type="entry name" value="HATPase_dom"/>
</dbReference>
<dbReference type="EMBL" id="JAVRER010000012">
    <property type="protein sequence ID" value="MDT0416020.1"/>
    <property type="molecule type" value="Genomic_DNA"/>
</dbReference>
<keyword evidence="3" id="KW-0597">Phosphoprotein</keyword>
<feature type="compositionally biased region" description="Basic and acidic residues" evidence="6">
    <location>
        <begin position="536"/>
        <end position="546"/>
    </location>
</feature>
<proteinExistence type="predicted"/>
<dbReference type="InterPro" id="IPR036890">
    <property type="entry name" value="HATPase_C_sf"/>
</dbReference>
<organism evidence="8 9">
    <name type="scientific">Streptomyces evansiae</name>
    <dbReference type="NCBI Taxonomy" id="3075535"/>
    <lineage>
        <taxon>Bacteria</taxon>
        <taxon>Bacillati</taxon>
        <taxon>Actinomycetota</taxon>
        <taxon>Actinomycetes</taxon>
        <taxon>Kitasatosporales</taxon>
        <taxon>Streptomycetaceae</taxon>
        <taxon>Streptomyces</taxon>
    </lineage>
</organism>
<dbReference type="Proteomes" id="UP001183607">
    <property type="component" value="Unassembled WGS sequence"/>
</dbReference>
<evidence type="ECO:0000313" key="9">
    <source>
        <dbReference type="Proteomes" id="UP001183607"/>
    </source>
</evidence>
<dbReference type="PANTHER" id="PTHR45436">
    <property type="entry name" value="SENSOR HISTIDINE KINASE YKOH"/>
    <property type="match status" value="1"/>
</dbReference>
<dbReference type="InterPro" id="IPR050428">
    <property type="entry name" value="TCS_sensor_his_kinase"/>
</dbReference>
<feature type="domain" description="Histidine kinase/HSP90-like ATPase" evidence="7">
    <location>
        <begin position="247"/>
        <end position="358"/>
    </location>
</feature>
<evidence type="ECO:0000256" key="3">
    <source>
        <dbReference type="ARBA" id="ARBA00022553"/>
    </source>
</evidence>
<dbReference type="RefSeq" id="WP_311676952.1">
    <property type="nucleotide sequence ID" value="NZ_JAVRER010000012.1"/>
</dbReference>
<gene>
    <name evidence="8" type="ORF">RM574_11005</name>
</gene>
<sequence>MLLTGLPLLAATVVAGSLLTGAARITALAGGVVALALGLALTAEVVRGQRAWVAEYRAYRRHLTEVQNLVDTNDERLYYLTDVVLPRIHELACAGIMDRRMEELIREYPKWREDFTDPELHLVSSIIGSLHEMENIRHSTVWHYINITRRLQAVAHSMSEELREMEERHGRAPEFFDDLLRVDHACSMMIRWADDLATLGGGRPSRRWPGPVSLLSTLRGAQGRILEFPRIHIMDIPDIDLKGNETEGVLQAVAELMDNGCKYSAPSSKVFVSAMRVEKGISISVEDQGGSTDMIDKIMSRFKNIYRYAKTNRDIGQYRYETGIGYFVLGRLCLSYEMNLEVRPSAYGGLRAILFVPEHLIEGINIDYPALKRKRLLAHGIGAEAVPRFDENDEPIVPLPRREHIPYSKYAGPPERNEDGEAIPPTTPPDAPVYTERTPEGLPQRRRTMPYHPGVGFAQYATEEEYLAEQASIAEQTEINMRAAAAESWNGPVGDREAPYGTGRGTAREDDWEQPEPGIAMAAFFAAAKGGGLPEGHGEPEKKPADSEYDDIEEGDEY</sequence>
<feature type="compositionally biased region" description="Acidic residues" evidence="6">
    <location>
        <begin position="547"/>
        <end position="558"/>
    </location>
</feature>
<feature type="region of interest" description="Disordered" evidence="6">
    <location>
        <begin position="487"/>
        <end position="512"/>
    </location>
</feature>
<comment type="caution">
    <text evidence="8">The sequence shown here is derived from an EMBL/GenBank/DDBJ whole genome shotgun (WGS) entry which is preliminary data.</text>
</comment>
<reference evidence="9" key="1">
    <citation type="submission" date="2023-07" db="EMBL/GenBank/DDBJ databases">
        <title>30 novel species of actinomycetes from the DSMZ collection.</title>
        <authorList>
            <person name="Nouioui I."/>
        </authorList>
    </citation>
    <scope>NUCLEOTIDE SEQUENCE [LARGE SCALE GENOMIC DNA]</scope>
    <source>
        <strain evidence="9">DSM 41982</strain>
    </source>
</reference>
<name>A0ABD5E3L6_9ACTN</name>
<dbReference type="AlphaFoldDB" id="A0ABD5E3L6"/>
<feature type="region of interest" description="Disordered" evidence="6">
    <location>
        <begin position="528"/>
        <end position="558"/>
    </location>
</feature>
<dbReference type="EC" id="2.7.13.3" evidence="2"/>
<feature type="region of interest" description="Disordered" evidence="6">
    <location>
        <begin position="405"/>
        <end position="451"/>
    </location>
</feature>
<evidence type="ECO:0000256" key="4">
    <source>
        <dbReference type="ARBA" id="ARBA00022679"/>
    </source>
</evidence>
<accession>A0ABD5E3L6</accession>
<keyword evidence="4" id="KW-0808">Transferase</keyword>
<evidence type="ECO:0000256" key="2">
    <source>
        <dbReference type="ARBA" id="ARBA00012438"/>
    </source>
</evidence>